<dbReference type="EMBL" id="JACIFF010000002">
    <property type="protein sequence ID" value="MBB4078487.1"/>
    <property type="molecule type" value="Genomic_DNA"/>
</dbReference>
<evidence type="ECO:0000259" key="1">
    <source>
        <dbReference type="Pfam" id="PF05430"/>
    </source>
</evidence>
<dbReference type="RefSeq" id="WP_183494735.1">
    <property type="nucleotide sequence ID" value="NZ_JACIFF010000002.1"/>
</dbReference>
<protein>
    <submittedName>
        <fullName evidence="2">tRNA U34 5-methylaminomethyl-2-thiouridine-forming methyltransferase MnmC</fullName>
    </submittedName>
</protein>
<comment type="caution">
    <text evidence="2">The sequence shown here is derived from an EMBL/GenBank/DDBJ whole genome shotgun (WGS) entry which is preliminary data.</text>
</comment>
<dbReference type="PANTHER" id="PTHR39963">
    <property type="entry name" value="SLL0983 PROTEIN"/>
    <property type="match status" value="1"/>
</dbReference>
<dbReference type="InterPro" id="IPR047785">
    <property type="entry name" value="tRNA_MNMC2"/>
</dbReference>
<gene>
    <name evidence="2" type="ORF">GGR28_001100</name>
</gene>
<dbReference type="SUPFAM" id="SSF53335">
    <property type="entry name" value="S-adenosyl-L-methionine-dependent methyltransferases"/>
    <property type="match status" value="1"/>
</dbReference>
<accession>A0A840E5P4</accession>
<dbReference type="AlphaFoldDB" id="A0A840E5P4"/>
<evidence type="ECO:0000313" key="2">
    <source>
        <dbReference type="EMBL" id="MBB4078487.1"/>
    </source>
</evidence>
<dbReference type="InterPro" id="IPR008471">
    <property type="entry name" value="MnmC-like_methylTransf"/>
</dbReference>
<dbReference type="GO" id="GO:0016645">
    <property type="term" value="F:oxidoreductase activity, acting on the CH-NH group of donors"/>
    <property type="evidence" value="ECO:0007669"/>
    <property type="project" value="InterPro"/>
</dbReference>
<keyword evidence="2" id="KW-0489">Methyltransferase</keyword>
<sequence>MDGASPFVTDDGSHSLRCSRFGVSYHSTHGAIQESRHIFIEAGLLPLLEEDLPPTLRIIEMGFGSGLNALLVRQIAQEFPSTCFHYATFELYPIEVKQAVALNYPDLLRLPPALFQQLHRTPWDSPRRLDPNFDLWKRRQDFLALSKQDPLYAEPADLIFYDAFAPENQPELWTVAAMRQCHALLRPGGRLLTYCAKGQFKRNLRKAGFAVEALPGPIGKREITRAIA</sequence>
<dbReference type="NCBIfam" id="NF033855">
    <property type="entry name" value="tRNA_MNMC2"/>
    <property type="match status" value="1"/>
</dbReference>
<reference evidence="2 3" key="1">
    <citation type="submission" date="2020-08" db="EMBL/GenBank/DDBJ databases">
        <title>Genomic Encyclopedia of Type Strains, Phase IV (KMG-IV): sequencing the most valuable type-strain genomes for metagenomic binning, comparative biology and taxonomic classification.</title>
        <authorList>
            <person name="Goeker M."/>
        </authorList>
    </citation>
    <scope>NUCLEOTIDE SEQUENCE [LARGE SCALE GENOMIC DNA]</scope>
    <source>
        <strain evidence="2 3">DSM 105137</strain>
    </source>
</reference>
<organism evidence="2 3">
    <name type="scientific">Neolewinella aquimaris</name>
    <dbReference type="NCBI Taxonomy" id="1835722"/>
    <lineage>
        <taxon>Bacteria</taxon>
        <taxon>Pseudomonadati</taxon>
        <taxon>Bacteroidota</taxon>
        <taxon>Saprospiria</taxon>
        <taxon>Saprospirales</taxon>
        <taxon>Lewinellaceae</taxon>
        <taxon>Neolewinella</taxon>
    </lineage>
</organism>
<keyword evidence="3" id="KW-1185">Reference proteome</keyword>
<dbReference type="Gene3D" id="3.40.50.150">
    <property type="entry name" value="Vaccinia Virus protein VP39"/>
    <property type="match status" value="1"/>
</dbReference>
<dbReference type="GO" id="GO:0004808">
    <property type="term" value="F:tRNA (5-methylaminomethyl-2-thiouridylate)(34)-methyltransferase activity"/>
    <property type="evidence" value="ECO:0007669"/>
    <property type="project" value="InterPro"/>
</dbReference>
<dbReference type="GO" id="GO:0032259">
    <property type="term" value="P:methylation"/>
    <property type="evidence" value="ECO:0007669"/>
    <property type="project" value="UniProtKB-KW"/>
</dbReference>
<dbReference type="InterPro" id="IPR029063">
    <property type="entry name" value="SAM-dependent_MTases_sf"/>
</dbReference>
<name>A0A840E5P4_9BACT</name>
<dbReference type="Pfam" id="PF05430">
    <property type="entry name" value="Methyltransf_30"/>
    <property type="match status" value="1"/>
</dbReference>
<feature type="domain" description="MnmC-like methyltransferase" evidence="1">
    <location>
        <begin position="154"/>
        <end position="226"/>
    </location>
</feature>
<keyword evidence="2" id="KW-0808">Transferase</keyword>
<dbReference type="Proteomes" id="UP000576209">
    <property type="component" value="Unassembled WGS sequence"/>
</dbReference>
<evidence type="ECO:0000313" key="3">
    <source>
        <dbReference type="Proteomes" id="UP000576209"/>
    </source>
</evidence>
<proteinExistence type="predicted"/>
<dbReference type="PANTHER" id="PTHR39963:SF1">
    <property type="entry name" value="MNMC-LIKE METHYLTRANSFERASE DOMAIN-CONTAINING PROTEIN"/>
    <property type="match status" value="1"/>
</dbReference>